<evidence type="ECO:0000313" key="3">
    <source>
        <dbReference type="Proteomes" id="UP000295788"/>
    </source>
</evidence>
<name>A0A4R3KIE6_9BACI</name>
<dbReference type="InterPro" id="IPR000182">
    <property type="entry name" value="GNAT_dom"/>
</dbReference>
<keyword evidence="3" id="KW-1185">Reference proteome</keyword>
<dbReference type="InterPro" id="IPR020036">
    <property type="entry name" value="PseH"/>
</dbReference>
<reference evidence="2 3" key="1">
    <citation type="submission" date="2019-03" db="EMBL/GenBank/DDBJ databases">
        <title>Genomic Encyclopedia of Type Strains, Phase IV (KMG-IV): sequencing the most valuable type-strain genomes for metagenomic binning, comparative biology and taxonomic classification.</title>
        <authorList>
            <person name="Goeker M."/>
        </authorList>
    </citation>
    <scope>NUCLEOTIDE SEQUENCE [LARGE SCALE GENOMIC DNA]</scope>
    <source>
        <strain evidence="2 3">DSM 23802</strain>
    </source>
</reference>
<dbReference type="AlphaFoldDB" id="A0A4R3KIE6"/>
<feature type="domain" description="N-acetyltransferase" evidence="1">
    <location>
        <begin position="7"/>
        <end position="163"/>
    </location>
</feature>
<dbReference type="Proteomes" id="UP000295788">
    <property type="component" value="Unassembled WGS sequence"/>
</dbReference>
<keyword evidence="2" id="KW-0808">Transferase</keyword>
<dbReference type="PANTHER" id="PTHR43415:SF3">
    <property type="entry name" value="GNAT-FAMILY ACETYLTRANSFERASE"/>
    <property type="match status" value="1"/>
</dbReference>
<proteinExistence type="predicted"/>
<dbReference type="GO" id="GO:0016747">
    <property type="term" value="F:acyltransferase activity, transferring groups other than amino-acyl groups"/>
    <property type="evidence" value="ECO:0007669"/>
    <property type="project" value="InterPro"/>
</dbReference>
<dbReference type="Pfam" id="PF13302">
    <property type="entry name" value="Acetyltransf_3"/>
    <property type="match status" value="1"/>
</dbReference>
<comment type="caution">
    <text evidence="2">The sequence shown here is derived from an EMBL/GenBank/DDBJ whole genome shotgun (WGS) entry which is preliminary data.</text>
</comment>
<dbReference type="PROSITE" id="PS51186">
    <property type="entry name" value="GNAT"/>
    <property type="match status" value="1"/>
</dbReference>
<organism evidence="2 3">
    <name type="scientific">Tepidibacillus fermentans</name>
    <dbReference type="NCBI Taxonomy" id="1281767"/>
    <lineage>
        <taxon>Bacteria</taxon>
        <taxon>Bacillati</taxon>
        <taxon>Bacillota</taxon>
        <taxon>Bacilli</taxon>
        <taxon>Bacillales</taxon>
        <taxon>Bacillaceae</taxon>
        <taxon>Tepidibacillus</taxon>
    </lineage>
</organism>
<dbReference type="Gene3D" id="3.40.630.30">
    <property type="match status" value="1"/>
</dbReference>
<dbReference type="EMBL" id="SMAB01000005">
    <property type="protein sequence ID" value="TCS83308.1"/>
    <property type="molecule type" value="Genomic_DNA"/>
</dbReference>
<gene>
    <name evidence="2" type="ORF">EDD72_10548</name>
</gene>
<sequence length="187" mass="22609">MLIYRNYKLRPIEEEDLEMVLNWRNSERIRMNMYTDHLITMEEHRAWFQRLKEDNRNLTFIFEYMDEPVGVMNFNRIDNHNRNCTWGFYLGKENLLKGTGLALGYLGLKYAFENLNIRKLSGEVFGFNIASYNFHKKLHFKEEGRLLKHIKKNGQYEDIILFAQFEEDWKKNRILIEADLQSKLSTI</sequence>
<dbReference type="SUPFAM" id="SSF55729">
    <property type="entry name" value="Acyl-CoA N-acyltransferases (Nat)"/>
    <property type="match status" value="1"/>
</dbReference>
<accession>A0A4R3KIE6</accession>
<dbReference type="RefSeq" id="WP_132767719.1">
    <property type="nucleotide sequence ID" value="NZ_SMAB01000005.1"/>
</dbReference>
<evidence type="ECO:0000259" key="1">
    <source>
        <dbReference type="PROSITE" id="PS51186"/>
    </source>
</evidence>
<protein>
    <submittedName>
        <fullName evidence="2">UDP-4-amino-4, 6-dideoxy-N-acetyl-beta-L-altrosamine N-acetyltransferase</fullName>
    </submittedName>
</protein>
<dbReference type="PANTHER" id="PTHR43415">
    <property type="entry name" value="SPERMIDINE N(1)-ACETYLTRANSFERASE"/>
    <property type="match status" value="1"/>
</dbReference>
<evidence type="ECO:0000313" key="2">
    <source>
        <dbReference type="EMBL" id="TCS83308.1"/>
    </source>
</evidence>
<dbReference type="NCBIfam" id="TIGR03585">
    <property type="entry name" value="PseH"/>
    <property type="match status" value="1"/>
</dbReference>
<dbReference type="InterPro" id="IPR016181">
    <property type="entry name" value="Acyl_CoA_acyltransferase"/>
</dbReference>
<dbReference type="OrthoDB" id="9795206at2"/>